<dbReference type="EMBL" id="CP119078">
    <property type="protein sequence ID" value="WED44038.1"/>
    <property type="molecule type" value="Genomic_DNA"/>
</dbReference>
<gene>
    <name evidence="1" type="ORF">PXX05_04425</name>
</gene>
<sequence length="241" mass="27870">MPEQHKHSITKVKENSSLTSTLKKFKNRFFKSSAPDYSPLITQYSVVKGLLSNFLLDEKKEAQFKLAIEKLDYLLLLIEKFSQNKKANTSSFQELAAQSYYLRASCSLMQASQYDTEQIQNCTEGTEYMNLAIQYGLSEAQQTHSFERYAKRLQKKHDEFSQVLESYEAKRRAQKKIPNKKILLANRVREGLFIENLAKIAEHGFTELNIKIHHRAKKMMEAALSNHLVLEDISASECKYS</sequence>
<dbReference type="Proteomes" id="UP001222087">
    <property type="component" value="Chromosome"/>
</dbReference>
<dbReference type="RefSeq" id="WP_275089854.1">
    <property type="nucleotide sequence ID" value="NZ_CP119078.1"/>
</dbReference>
<evidence type="ECO:0000313" key="2">
    <source>
        <dbReference type="Proteomes" id="UP001222087"/>
    </source>
</evidence>
<name>A0ABY8AU71_9GAMM</name>
<proteinExistence type="predicted"/>
<evidence type="ECO:0000313" key="1">
    <source>
        <dbReference type="EMBL" id="WED44038.1"/>
    </source>
</evidence>
<reference evidence="1 2" key="1">
    <citation type="submission" date="2023-02" db="EMBL/GenBank/DDBJ databases">
        <title>Genome Sequence of L. cardiaca H63T.</title>
        <authorList>
            <person name="Lopez A.E."/>
            <person name="Cianciotto N.P."/>
        </authorList>
    </citation>
    <scope>NUCLEOTIDE SEQUENCE [LARGE SCALE GENOMIC DNA]</scope>
    <source>
        <strain evidence="1 2">H63</strain>
    </source>
</reference>
<organism evidence="1 2">
    <name type="scientific">Legionella cardiaca</name>
    <dbReference type="NCBI Taxonomy" id="1071983"/>
    <lineage>
        <taxon>Bacteria</taxon>
        <taxon>Pseudomonadati</taxon>
        <taxon>Pseudomonadota</taxon>
        <taxon>Gammaproteobacteria</taxon>
        <taxon>Legionellales</taxon>
        <taxon>Legionellaceae</taxon>
        <taxon>Legionella</taxon>
    </lineage>
</organism>
<accession>A0ABY8AU71</accession>
<protein>
    <submittedName>
        <fullName evidence="1">Uncharacterized protein</fullName>
    </submittedName>
</protein>
<keyword evidence="2" id="KW-1185">Reference proteome</keyword>